<evidence type="ECO:0000256" key="3">
    <source>
        <dbReference type="ARBA" id="ARBA00023163"/>
    </source>
</evidence>
<dbReference type="Proteomes" id="UP001346149">
    <property type="component" value="Unassembled WGS sequence"/>
</dbReference>
<evidence type="ECO:0000313" key="8">
    <source>
        <dbReference type="Proteomes" id="UP001346149"/>
    </source>
</evidence>
<organism evidence="7 8">
    <name type="scientific">Trapa natans</name>
    <name type="common">Water chestnut</name>
    <dbReference type="NCBI Taxonomy" id="22666"/>
    <lineage>
        <taxon>Eukaryota</taxon>
        <taxon>Viridiplantae</taxon>
        <taxon>Streptophyta</taxon>
        <taxon>Embryophyta</taxon>
        <taxon>Tracheophyta</taxon>
        <taxon>Spermatophyta</taxon>
        <taxon>Magnoliopsida</taxon>
        <taxon>eudicotyledons</taxon>
        <taxon>Gunneridae</taxon>
        <taxon>Pentapetalae</taxon>
        <taxon>rosids</taxon>
        <taxon>malvids</taxon>
        <taxon>Myrtales</taxon>
        <taxon>Lythraceae</taxon>
        <taxon>Trapa</taxon>
    </lineage>
</organism>
<comment type="caution">
    <text evidence="7">The sequence shown here is derived from an EMBL/GenBank/DDBJ whole genome shotgun (WGS) entry which is preliminary data.</text>
</comment>
<keyword evidence="4" id="KW-0539">Nucleus</keyword>
<dbReference type="PANTHER" id="PTHR46834">
    <property type="entry name" value="TRANSCRIPTION FACTOR BHLH91"/>
    <property type="match status" value="1"/>
</dbReference>
<dbReference type="AlphaFoldDB" id="A0AAN7MU13"/>
<feature type="region of interest" description="Disordered" evidence="5">
    <location>
        <begin position="267"/>
        <end position="286"/>
    </location>
</feature>
<sequence length="414" mass="46045">MYEDTSFFGAYGNHTMSAVEVADSAVGFTQNGRYGKGENEVEEDRALSKMGSCYNDENDIFLHEMIQDSDISLFNQHFPSNYWDDGSSTAFDGIPPTPALLSHSTLQLQPQSSLSFLSPIMVPCHNSVLDLNVQNHRPPPPPPPLALMKELFQSLPLSGGSILPVDGGEYGVDHGGREGLDQIQNERVLEIAGKRSETTKQHPTTERERRTHMKEKFNDLRSMIPNSTRTDKASVVGDAVEYIKELKRTVDELKLLVEKKRCGREGMNTKRQKMDTKGQGDGDVKGCEGNMSNTSCTTGIRSSMLRRKSKAAEIDVRVVDDEVTVKLVQQRRINCLLYFSRVLEELPLDLQYVSGGQIGDHYSFLFNSKIYEGCSVLADAVASKLMESMDEHYYSAAPPDHSQILGSCKQMGDS</sequence>
<evidence type="ECO:0000313" key="7">
    <source>
        <dbReference type="EMBL" id="KAK4802030.1"/>
    </source>
</evidence>
<dbReference type="GO" id="GO:0006355">
    <property type="term" value="P:regulation of DNA-templated transcription"/>
    <property type="evidence" value="ECO:0007669"/>
    <property type="project" value="InterPro"/>
</dbReference>
<dbReference type="SUPFAM" id="SSF47459">
    <property type="entry name" value="HLH, helix-loop-helix DNA-binding domain"/>
    <property type="match status" value="1"/>
</dbReference>
<evidence type="ECO:0000256" key="5">
    <source>
        <dbReference type="SAM" id="MobiDB-lite"/>
    </source>
</evidence>
<evidence type="ECO:0000259" key="6">
    <source>
        <dbReference type="PROSITE" id="PS50888"/>
    </source>
</evidence>
<protein>
    <recommendedName>
        <fullName evidence="6">BHLH domain-containing protein</fullName>
    </recommendedName>
</protein>
<keyword evidence="2" id="KW-0805">Transcription regulation</keyword>
<dbReference type="GO" id="GO:0046983">
    <property type="term" value="F:protein dimerization activity"/>
    <property type="evidence" value="ECO:0007669"/>
    <property type="project" value="InterPro"/>
</dbReference>
<dbReference type="SMART" id="SM00353">
    <property type="entry name" value="HLH"/>
    <property type="match status" value="1"/>
</dbReference>
<evidence type="ECO:0000256" key="2">
    <source>
        <dbReference type="ARBA" id="ARBA00023015"/>
    </source>
</evidence>
<dbReference type="InterPro" id="IPR045895">
    <property type="entry name" value="bHLH91-like"/>
</dbReference>
<dbReference type="InterPro" id="IPR036638">
    <property type="entry name" value="HLH_DNA-bd_sf"/>
</dbReference>
<dbReference type="Gene3D" id="4.10.280.10">
    <property type="entry name" value="Helix-loop-helix DNA-binding domain"/>
    <property type="match status" value="1"/>
</dbReference>
<dbReference type="EMBL" id="JAXQNO010000002">
    <property type="protein sequence ID" value="KAK4802030.1"/>
    <property type="molecule type" value="Genomic_DNA"/>
</dbReference>
<keyword evidence="3" id="KW-0804">Transcription</keyword>
<dbReference type="GO" id="GO:0048658">
    <property type="term" value="P:anther wall tapetum development"/>
    <property type="evidence" value="ECO:0007669"/>
    <property type="project" value="InterPro"/>
</dbReference>
<feature type="domain" description="BHLH" evidence="6">
    <location>
        <begin position="197"/>
        <end position="246"/>
    </location>
</feature>
<name>A0AAN7MU13_TRANT</name>
<proteinExistence type="predicted"/>
<gene>
    <name evidence="7" type="ORF">SAY86_000233</name>
</gene>
<accession>A0AAN7MU13</accession>
<dbReference type="GO" id="GO:0005634">
    <property type="term" value="C:nucleus"/>
    <property type="evidence" value="ECO:0007669"/>
    <property type="project" value="UniProtKB-SubCell"/>
</dbReference>
<dbReference type="PANTHER" id="PTHR46834:SF1">
    <property type="entry name" value="TRANSCRIPTION FACTOR BHLH10"/>
    <property type="match status" value="1"/>
</dbReference>
<dbReference type="PROSITE" id="PS50888">
    <property type="entry name" value="BHLH"/>
    <property type="match status" value="1"/>
</dbReference>
<dbReference type="InterPro" id="IPR045896">
    <property type="entry name" value="MYC1-like_bHLH"/>
</dbReference>
<dbReference type="Pfam" id="PF00010">
    <property type="entry name" value="HLH"/>
    <property type="match status" value="1"/>
</dbReference>
<keyword evidence="8" id="KW-1185">Reference proteome</keyword>
<dbReference type="CDD" id="cd18918">
    <property type="entry name" value="bHLH_AtMYC1_like"/>
    <property type="match status" value="1"/>
</dbReference>
<reference evidence="7 8" key="1">
    <citation type="journal article" date="2023" name="Hortic Res">
        <title>Pangenome of water caltrop reveals structural variations and asymmetric subgenome divergence after allopolyploidization.</title>
        <authorList>
            <person name="Zhang X."/>
            <person name="Chen Y."/>
            <person name="Wang L."/>
            <person name="Yuan Y."/>
            <person name="Fang M."/>
            <person name="Shi L."/>
            <person name="Lu R."/>
            <person name="Comes H.P."/>
            <person name="Ma Y."/>
            <person name="Chen Y."/>
            <person name="Huang G."/>
            <person name="Zhou Y."/>
            <person name="Zheng Z."/>
            <person name="Qiu Y."/>
        </authorList>
    </citation>
    <scope>NUCLEOTIDE SEQUENCE [LARGE SCALE GENOMIC DNA]</scope>
    <source>
        <strain evidence="7">F231</strain>
    </source>
</reference>
<comment type="subcellular location">
    <subcellularLocation>
        <location evidence="1">Nucleus</location>
    </subcellularLocation>
</comment>
<evidence type="ECO:0000256" key="4">
    <source>
        <dbReference type="ARBA" id="ARBA00023242"/>
    </source>
</evidence>
<evidence type="ECO:0000256" key="1">
    <source>
        <dbReference type="ARBA" id="ARBA00004123"/>
    </source>
</evidence>
<dbReference type="InterPro" id="IPR011598">
    <property type="entry name" value="bHLH_dom"/>
</dbReference>